<gene>
    <name evidence="2" type="ORF">SAMN05216466_111244</name>
</gene>
<dbReference type="Proteomes" id="UP000199706">
    <property type="component" value="Unassembled WGS sequence"/>
</dbReference>
<dbReference type="EMBL" id="FNCJ01000011">
    <property type="protein sequence ID" value="SDH63912.1"/>
    <property type="molecule type" value="Genomic_DNA"/>
</dbReference>
<evidence type="ECO:0000313" key="3">
    <source>
        <dbReference type="Proteomes" id="UP000199706"/>
    </source>
</evidence>
<dbReference type="AlphaFoldDB" id="A0A1G8E1S7"/>
<proteinExistence type="predicted"/>
<sequence length="101" mass="11092">MTVHSYLWSVAVKRSAVLAGIGVLSACTAVSPIDSRQDGHLTVMSRARWSLTSWNHVRNAGVKHAAAYCKAQDRQLHLVAVHTQGVWGVTDQTIEVVFDCY</sequence>
<dbReference type="RefSeq" id="WP_244106352.1">
    <property type="nucleotide sequence ID" value="NZ_CADERL010000017.1"/>
</dbReference>
<evidence type="ECO:0000256" key="1">
    <source>
        <dbReference type="SAM" id="SignalP"/>
    </source>
</evidence>
<keyword evidence="1" id="KW-0732">Signal</keyword>
<feature type="signal peptide" evidence="1">
    <location>
        <begin position="1"/>
        <end position="19"/>
    </location>
</feature>
<evidence type="ECO:0000313" key="2">
    <source>
        <dbReference type="EMBL" id="SDH63912.1"/>
    </source>
</evidence>
<reference evidence="2 3" key="1">
    <citation type="submission" date="2016-10" db="EMBL/GenBank/DDBJ databases">
        <authorList>
            <person name="de Groot N.N."/>
        </authorList>
    </citation>
    <scope>NUCLEOTIDE SEQUENCE [LARGE SCALE GENOMIC DNA]</scope>
    <source>
        <strain evidence="2 3">LMG 2247</strain>
    </source>
</reference>
<organism evidence="2 3">
    <name type="scientific">Paraburkholderia phenazinium</name>
    <dbReference type="NCBI Taxonomy" id="60549"/>
    <lineage>
        <taxon>Bacteria</taxon>
        <taxon>Pseudomonadati</taxon>
        <taxon>Pseudomonadota</taxon>
        <taxon>Betaproteobacteria</taxon>
        <taxon>Burkholderiales</taxon>
        <taxon>Burkholderiaceae</taxon>
        <taxon>Paraburkholderia</taxon>
    </lineage>
</organism>
<accession>A0A1G8E1S7</accession>
<evidence type="ECO:0008006" key="4">
    <source>
        <dbReference type="Google" id="ProtNLM"/>
    </source>
</evidence>
<protein>
    <recommendedName>
        <fullName evidence="4">Lipoprotein</fullName>
    </recommendedName>
</protein>
<feature type="chain" id="PRO_5011683956" description="Lipoprotein" evidence="1">
    <location>
        <begin position="20"/>
        <end position="101"/>
    </location>
</feature>
<name>A0A1G8E1S7_9BURK</name>